<protein>
    <recommendedName>
        <fullName evidence="4">ABC transporter domain-containing protein</fullName>
    </recommendedName>
</protein>
<dbReference type="Gene3D" id="3.40.50.300">
    <property type="entry name" value="P-loop containing nucleotide triphosphate hydrolases"/>
    <property type="match status" value="2"/>
</dbReference>
<dbReference type="CDD" id="cd03221">
    <property type="entry name" value="ABCF_EF-3"/>
    <property type="match status" value="2"/>
</dbReference>
<dbReference type="Pfam" id="PF12848">
    <property type="entry name" value="ABC_tran_Xtn"/>
    <property type="match status" value="1"/>
</dbReference>
<dbReference type="EMBL" id="MNUV01000008">
    <property type="protein sequence ID" value="OIO08376.1"/>
    <property type="molecule type" value="Genomic_DNA"/>
</dbReference>
<dbReference type="Proteomes" id="UP000182860">
    <property type="component" value="Unassembled WGS sequence"/>
</dbReference>
<dbReference type="SUPFAM" id="SSF52540">
    <property type="entry name" value="P-loop containing nucleoside triphosphate hydrolases"/>
    <property type="match status" value="2"/>
</dbReference>
<feature type="coiled-coil region" evidence="3">
    <location>
        <begin position="520"/>
        <end position="547"/>
    </location>
</feature>
<dbReference type="GO" id="GO:0005524">
    <property type="term" value="F:ATP binding"/>
    <property type="evidence" value="ECO:0007669"/>
    <property type="project" value="UniProtKB-KW"/>
</dbReference>
<dbReference type="PROSITE" id="PS50893">
    <property type="entry name" value="ABC_TRANSPORTER_2"/>
    <property type="match status" value="2"/>
</dbReference>
<feature type="domain" description="ABC transporter" evidence="4">
    <location>
        <begin position="5"/>
        <end position="216"/>
    </location>
</feature>
<proteinExistence type="predicted"/>
<dbReference type="Pfam" id="PF00005">
    <property type="entry name" value="ABC_tran"/>
    <property type="match status" value="2"/>
</dbReference>
<dbReference type="PANTHER" id="PTHR42855">
    <property type="entry name" value="ABC TRANSPORTER ATP-BINDING SUBUNIT"/>
    <property type="match status" value="1"/>
</dbReference>
<dbReference type="InterPro" id="IPR017871">
    <property type="entry name" value="ABC_transporter-like_CS"/>
</dbReference>
<keyword evidence="1" id="KW-0547">Nucleotide-binding</keyword>
<evidence type="ECO:0000313" key="5">
    <source>
        <dbReference type="EMBL" id="OIO08376.1"/>
    </source>
</evidence>
<feature type="coiled-coil region" evidence="3">
    <location>
        <begin position="239"/>
        <end position="266"/>
    </location>
</feature>
<feature type="domain" description="ABC transporter" evidence="4">
    <location>
        <begin position="285"/>
        <end position="500"/>
    </location>
</feature>
<reference evidence="5 6" key="1">
    <citation type="journal article" date="2016" name="Environ. Microbiol.">
        <title>Genomic resolution of a cold subsurface aquifer community provides metabolic insights for novel microbes adapted to high CO concentrations.</title>
        <authorList>
            <person name="Probst A.J."/>
            <person name="Castelle C.J."/>
            <person name="Singh A."/>
            <person name="Brown C.T."/>
            <person name="Anantharaman K."/>
            <person name="Sharon I."/>
            <person name="Hug L.A."/>
            <person name="Burstein D."/>
            <person name="Emerson J.B."/>
            <person name="Thomas B.C."/>
            <person name="Banfield J.F."/>
        </authorList>
    </citation>
    <scope>NUCLEOTIDE SEQUENCE [LARGE SCALE GENOMIC DNA]</scope>
    <source>
        <strain evidence="5">CG1_02_41_21</strain>
    </source>
</reference>
<dbReference type="FunFam" id="3.40.50.300:FF:000011">
    <property type="entry name" value="Putative ABC transporter ATP-binding component"/>
    <property type="match status" value="1"/>
</dbReference>
<keyword evidence="3" id="KW-0175">Coiled coil</keyword>
<dbReference type="AlphaFoldDB" id="A0A1J4TA56"/>
<name>A0A1J4TA56_9BACT</name>
<dbReference type="InterPro" id="IPR032781">
    <property type="entry name" value="ABC_tran_Xtn"/>
</dbReference>
<dbReference type="InterPro" id="IPR003439">
    <property type="entry name" value="ABC_transporter-like_ATP-bd"/>
</dbReference>
<keyword evidence="2" id="KW-0067">ATP-binding</keyword>
<accession>A0A1J4TA56</accession>
<dbReference type="InterPro" id="IPR051309">
    <property type="entry name" value="ABCF_ATPase"/>
</dbReference>
<gene>
    <name evidence="5" type="ORF">AUJ35_00370</name>
</gene>
<dbReference type="GO" id="GO:0016887">
    <property type="term" value="F:ATP hydrolysis activity"/>
    <property type="evidence" value="ECO:0007669"/>
    <property type="project" value="InterPro"/>
</dbReference>
<evidence type="ECO:0000256" key="3">
    <source>
        <dbReference type="SAM" id="Coils"/>
    </source>
</evidence>
<evidence type="ECO:0000256" key="2">
    <source>
        <dbReference type="ARBA" id="ARBA00022840"/>
    </source>
</evidence>
<comment type="caution">
    <text evidence="5">The sequence shown here is derived from an EMBL/GenBank/DDBJ whole genome shotgun (WGS) entry which is preliminary data.</text>
</comment>
<dbReference type="InterPro" id="IPR027417">
    <property type="entry name" value="P-loop_NTPase"/>
</dbReference>
<dbReference type="InterPro" id="IPR003593">
    <property type="entry name" value="AAA+_ATPase"/>
</dbReference>
<dbReference type="SMART" id="SM00382">
    <property type="entry name" value="AAA"/>
    <property type="match status" value="2"/>
</dbReference>
<dbReference type="PANTHER" id="PTHR42855:SF2">
    <property type="entry name" value="DRUG RESISTANCE ABC TRANSPORTER,ATP-BINDING PROTEIN"/>
    <property type="match status" value="1"/>
</dbReference>
<evidence type="ECO:0000313" key="6">
    <source>
        <dbReference type="Proteomes" id="UP000182860"/>
    </source>
</evidence>
<organism evidence="5 6">
    <name type="scientific">Candidatus Falkowbacteria bacterium CG1_02_41_21</name>
    <dbReference type="NCBI Taxonomy" id="1805147"/>
    <lineage>
        <taxon>Bacteria</taxon>
        <taxon>Candidatus Falkowiibacteriota</taxon>
    </lineage>
</organism>
<dbReference type="PROSITE" id="PS00211">
    <property type="entry name" value="ABC_TRANSPORTER_1"/>
    <property type="match status" value="1"/>
</dbReference>
<evidence type="ECO:0000256" key="1">
    <source>
        <dbReference type="ARBA" id="ARBA00022741"/>
    </source>
</evidence>
<evidence type="ECO:0000259" key="4">
    <source>
        <dbReference type="PROSITE" id="PS50893"/>
    </source>
</evidence>
<sequence>MPILLQVNNLSKSYSGQTVFSGLTFTVSSKQKIGVIGRNGAGKSTLFKILTAEETADAGQIMLGSETRIGYLKQEEIFEPTETTLDYLRRTSGRADWTIKKLAAKFQLNENELNNPAHNLSGGWRMRLKLTGMLLTEPNLFLLDEPTNYLDLNTLLLLENYLKSYPGSFLIISHDREFLKRTCSETLDISAGSCYHYPGNIEAYLAFKEQKLITLIRANESLDRQQKHMQEFVDRFCSKASKAKQAQALIRKINKMENKRITIEHRAGITRISIPPTIKRQNLALRTNDLAIGYNQQALAAEINLDCRAGEKIAILGLNGQGKTTLVRTLAGFLPSVAGSFHFSAGSKIAYHGQEIINALPDKEQVGTYLRRLASAEIKTEAVLKMAGDFLFRDEELKKSIGVLSGGEKSRLLLAGLLLSKPDIFILDEPTCHLDFETTEALGSALQKFNGTVLFASHDRTFTNLLATGLVEINHGRAKRRAESYEEYVSELTKQLTQDINEQNNINYKNIEAKDKYLEKKINQKKIKNLEKELEKLKNQEKQLIDYFYQNPNNYDLAKVKELEEIKKNIKQQEGEWFQLNI</sequence>